<proteinExistence type="predicted"/>
<dbReference type="PANTHER" id="PTHR46114:SF1">
    <property type="entry name" value="ZAD DOMAIN-CONTAINING PROTEIN"/>
    <property type="match status" value="1"/>
</dbReference>
<dbReference type="AlphaFoldDB" id="T1F706"/>
<dbReference type="EMBL" id="AMQM01004607">
    <property type="status" value="NOT_ANNOTATED_CDS"/>
    <property type="molecule type" value="Genomic_DNA"/>
</dbReference>
<sequence length="291" mass="33929">MNEKSDISFSASDSDSDYNAAPEEHYLINYAELGDLVSDPALTKAQAELHGSRLKEFNLLAPDVDSLMSSLGIKHIVEEWRLFIHSSKTSLKAVLLHNRSRYASIPVGNSTHMKETYKNMSLLLLKIRYREYNWSICCDLKVAAILTGLQAGYTKYCCFLCEWDNRKRMQYYVKKNCDAFQYLRNKFPGLSYAKVKEGVFIDPQIREIISSKTFLVQLKKRRGWHSNFFPENLDAVSDEHNERFHQDISVMESRYQVRWSAAMLADYCWTLQRDLLTHQYKKKSTAKKFLL</sequence>
<reference evidence="3" key="1">
    <citation type="submission" date="2012-12" db="EMBL/GenBank/DDBJ databases">
        <authorList>
            <person name="Hellsten U."/>
            <person name="Grimwood J."/>
            <person name="Chapman J.A."/>
            <person name="Shapiro H."/>
            <person name="Aerts A."/>
            <person name="Otillar R.P."/>
            <person name="Terry A.Y."/>
            <person name="Boore J.L."/>
            <person name="Simakov O."/>
            <person name="Marletaz F."/>
            <person name="Cho S.-J."/>
            <person name="Edsinger-Gonzales E."/>
            <person name="Havlak P."/>
            <person name="Kuo D.-H."/>
            <person name="Larsson T."/>
            <person name="Lv J."/>
            <person name="Arendt D."/>
            <person name="Savage R."/>
            <person name="Osoegawa K."/>
            <person name="de Jong P."/>
            <person name="Lindberg D.R."/>
            <person name="Seaver E.C."/>
            <person name="Weisblat D.A."/>
            <person name="Putnam N.H."/>
            <person name="Grigoriev I.V."/>
            <person name="Rokhsar D.S."/>
        </authorList>
    </citation>
    <scope>NUCLEOTIDE SEQUENCE</scope>
</reference>
<gene>
    <name evidence="2" type="primary">20204605</name>
    <name evidence="1" type="ORF">HELRODRAFT_173600</name>
</gene>
<dbReference type="CTD" id="20204605"/>
<dbReference type="Proteomes" id="UP000015101">
    <property type="component" value="Unassembled WGS sequence"/>
</dbReference>
<dbReference type="GeneID" id="20204605"/>
<keyword evidence="3" id="KW-1185">Reference proteome</keyword>
<accession>T1F706</accession>
<organism evidence="2 3">
    <name type="scientific">Helobdella robusta</name>
    <name type="common">Californian leech</name>
    <dbReference type="NCBI Taxonomy" id="6412"/>
    <lineage>
        <taxon>Eukaryota</taxon>
        <taxon>Metazoa</taxon>
        <taxon>Spiralia</taxon>
        <taxon>Lophotrochozoa</taxon>
        <taxon>Annelida</taxon>
        <taxon>Clitellata</taxon>
        <taxon>Hirudinea</taxon>
        <taxon>Rhynchobdellida</taxon>
        <taxon>Glossiphoniidae</taxon>
        <taxon>Helobdella</taxon>
    </lineage>
</organism>
<dbReference type="OrthoDB" id="8063408at2759"/>
<evidence type="ECO:0000313" key="1">
    <source>
        <dbReference type="EMBL" id="ESO03314.1"/>
    </source>
</evidence>
<dbReference type="EMBL" id="KB096633">
    <property type="protein sequence ID" value="ESO03314.1"/>
    <property type="molecule type" value="Genomic_DNA"/>
</dbReference>
<reference evidence="2" key="3">
    <citation type="submission" date="2015-06" db="UniProtKB">
        <authorList>
            <consortium name="EnsemblMetazoa"/>
        </authorList>
    </citation>
    <scope>IDENTIFICATION</scope>
</reference>
<protein>
    <submittedName>
        <fullName evidence="1 2">Uncharacterized protein</fullName>
    </submittedName>
</protein>
<dbReference type="KEGG" id="hro:HELRODRAFT_173600"/>
<dbReference type="HOGENOM" id="CLU_027602_1_0_1"/>
<dbReference type="InParanoid" id="T1F706"/>
<evidence type="ECO:0000313" key="3">
    <source>
        <dbReference type="Proteomes" id="UP000015101"/>
    </source>
</evidence>
<dbReference type="EnsemblMetazoa" id="HelroT173600">
    <property type="protein sequence ID" value="HelroP173600"/>
    <property type="gene ID" value="HelroG173600"/>
</dbReference>
<reference evidence="1 3" key="2">
    <citation type="journal article" date="2013" name="Nature">
        <title>Insights into bilaterian evolution from three spiralian genomes.</title>
        <authorList>
            <person name="Simakov O."/>
            <person name="Marletaz F."/>
            <person name="Cho S.J."/>
            <person name="Edsinger-Gonzales E."/>
            <person name="Havlak P."/>
            <person name="Hellsten U."/>
            <person name="Kuo D.H."/>
            <person name="Larsson T."/>
            <person name="Lv J."/>
            <person name="Arendt D."/>
            <person name="Savage R."/>
            <person name="Osoegawa K."/>
            <person name="de Jong P."/>
            <person name="Grimwood J."/>
            <person name="Chapman J.A."/>
            <person name="Shapiro H."/>
            <person name="Aerts A."/>
            <person name="Otillar R.P."/>
            <person name="Terry A.Y."/>
            <person name="Boore J.L."/>
            <person name="Grigoriev I.V."/>
            <person name="Lindberg D.R."/>
            <person name="Seaver E.C."/>
            <person name="Weisblat D.A."/>
            <person name="Putnam N.H."/>
            <person name="Rokhsar D.S."/>
        </authorList>
    </citation>
    <scope>NUCLEOTIDE SEQUENCE</scope>
</reference>
<dbReference type="PANTHER" id="PTHR46114">
    <property type="entry name" value="APPLE DOMAIN-CONTAINING PROTEIN"/>
    <property type="match status" value="1"/>
</dbReference>
<dbReference type="eggNOG" id="ENOG502QV3V">
    <property type="taxonomic scope" value="Eukaryota"/>
</dbReference>
<evidence type="ECO:0000313" key="2">
    <source>
        <dbReference type="EnsemblMetazoa" id="HelroP173600"/>
    </source>
</evidence>
<name>T1F706_HELRO</name>
<dbReference type="RefSeq" id="XP_009018462.1">
    <property type="nucleotide sequence ID" value="XM_009020214.1"/>
</dbReference>